<gene>
    <name evidence="1" type="ORF">HNQ59_002175</name>
</gene>
<dbReference type="Pfam" id="PF10082">
    <property type="entry name" value="BBP2_2"/>
    <property type="match status" value="1"/>
</dbReference>
<name>A0A840MJQ8_9PROT</name>
<reference evidence="1 2" key="1">
    <citation type="submission" date="2020-08" db="EMBL/GenBank/DDBJ databases">
        <title>Genomic Encyclopedia of Type Strains, Phase IV (KMG-IV): sequencing the most valuable type-strain genomes for metagenomic binning, comparative biology and taxonomic classification.</title>
        <authorList>
            <person name="Goeker M."/>
        </authorList>
    </citation>
    <scope>NUCLEOTIDE SEQUENCE [LARGE SCALE GENOMIC DNA]</scope>
    <source>
        <strain evidence="1 2">DSM 27165</strain>
    </source>
</reference>
<dbReference type="NCBIfam" id="TIGR03016">
    <property type="entry name" value="pepcterm_hypo_1"/>
    <property type="match status" value="1"/>
</dbReference>
<proteinExistence type="predicted"/>
<accession>A0A840MJQ8</accession>
<dbReference type="InterPro" id="IPR017467">
    <property type="entry name" value="CHP03016_PEP-CTERM"/>
</dbReference>
<evidence type="ECO:0000313" key="2">
    <source>
        <dbReference type="Proteomes" id="UP000575898"/>
    </source>
</evidence>
<dbReference type="RefSeq" id="WP_184038837.1">
    <property type="nucleotide sequence ID" value="NZ_JACHHY010000012.1"/>
</dbReference>
<sequence length="492" mass="55179">MIANLFPAVARAADWDLTLRLPASLGYSDNVDLAGSQGVRKTDWFTRVAPGFSAVANGARLKLNTSYAYSYEHHQNERQGKSGNHQLSSNASLELIDNWLTLIGSASISQAARDSTSAIGLTNTNKEDVRSWSLGPTIRQRFGRDFTMNGSVIRSGVRSGTQSGARAMDGDGTRADLSLASALGFNNVNWLMNLQDNRFDYTSRADIHEQRGSVRTTLTMSSMFQPYATWGYEKQKDDLARSQSSNKYWNVGAIWLPTVRTSLDANFGRRFFGSTSAISFNHRTRATTWRLSYVKDLTTTNQDFLIPQAINTRAFLDNQFKSRFPNDTERAARVDAFMRQNGIGDRLEVEIPFSTNRRFLDRNFNANLGIRISRSDLILNYQWRDSDAGKVSLPGEGTQDVGEHRKTQSASLTWGLPLGKRTTLSLGTTWSRNQFIDNGLDDRTTTYRSGLNYQFSRDLIGSAELRRTYRDANDDVRDYTENAGLLTVTALF</sequence>
<keyword evidence="2" id="KW-1185">Reference proteome</keyword>
<protein>
    <submittedName>
        <fullName evidence="1">Uncharacterized protein (PEP-CTERM system associated)</fullName>
    </submittedName>
</protein>
<dbReference type="EMBL" id="JACHHY010000012">
    <property type="protein sequence ID" value="MBB5018878.1"/>
    <property type="molecule type" value="Genomic_DNA"/>
</dbReference>
<comment type="caution">
    <text evidence="1">The sequence shown here is derived from an EMBL/GenBank/DDBJ whole genome shotgun (WGS) entry which is preliminary data.</text>
</comment>
<dbReference type="InterPro" id="IPR018759">
    <property type="entry name" value="BBP2_2"/>
</dbReference>
<dbReference type="AlphaFoldDB" id="A0A840MJQ8"/>
<evidence type="ECO:0000313" key="1">
    <source>
        <dbReference type="EMBL" id="MBB5018878.1"/>
    </source>
</evidence>
<organism evidence="1 2">
    <name type="scientific">Chitinivorax tropicus</name>
    <dbReference type="NCBI Taxonomy" id="714531"/>
    <lineage>
        <taxon>Bacteria</taxon>
        <taxon>Pseudomonadati</taxon>
        <taxon>Pseudomonadota</taxon>
        <taxon>Betaproteobacteria</taxon>
        <taxon>Chitinivorax</taxon>
    </lineage>
</organism>
<dbReference type="Proteomes" id="UP000575898">
    <property type="component" value="Unassembled WGS sequence"/>
</dbReference>